<evidence type="ECO:0000313" key="3">
    <source>
        <dbReference type="EMBL" id="MDV3103298.1"/>
    </source>
</evidence>
<dbReference type="Pfam" id="PF02915">
    <property type="entry name" value="Rubrerythrin"/>
    <property type="match status" value="1"/>
</dbReference>
<accession>A0AAE4T2Y9</accession>
<dbReference type="GO" id="GO:0046872">
    <property type="term" value="F:metal ion binding"/>
    <property type="evidence" value="ECO:0007669"/>
    <property type="project" value="InterPro"/>
</dbReference>
<dbReference type="GO" id="GO:0016491">
    <property type="term" value="F:oxidoreductase activity"/>
    <property type="evidence" value="ECO:0007669"/>
    <property type="project" value="InterPro"/>
</dbReference>
<proteinExistence type="predicted"/>
<gene>
    <name evidence="3" type="ORF">RBI02_01880</name>
</gene>
<dbReference type="InterPro" id="IPR012347">
    <property type="entry name" value="Ferritin-like"/>
</dbReference>
<protein>
    <submittedName>
        <fullName evidence="3">Ferritin family protein</fullName>
    </submittedName>
</protein>
<sequence length="320" mass="36769">MSSIPPELKKYMEKVIEALRDRPVKEVLSYAIFNEKEEVEYYRKLAERAGRESVKVLFTQMADESQRHHDELYSLFKKLYPEEEPVKVDAPPVEVAPFYPKFETVDDYLEALEYCMQSELFAEETYAILAQKATHEESKVFFAQLASIENNHYKRLKKAYGLLSSFKAKKMLPEDISPGGYLFPDKIKARYMLLDLIGKGLKPYVFSRDPPKKLLEWFKRGDINAVWVSPAPVKGAMTPKSLVNSKESLAEIMREEKAIILIENFEAIVASEGFPKALELVSILRDVAMVSGSYLLVHAKKNALSRREWAILESELEVIE</sequence>
<feature type="domain" description="Rubrerythrin diiron-binding" evidence="1">
    <location>
        <begin position="26"/>
        <end position="160"/>
    </location>
</feature>
<dbReference type="PANTHER" id="PTHR33531:SF10">
    <property type="entry name" value="BLR7895 PROTEIN"/>
    <property type="match status" value="1"/>
</dbReference>
<evidence type="ECO:0000259" key="1">
    <source>
        <dbReference type="Pfam" id="PF02915"/>
    </source>
</evidence>
<dbReference type="PANTHER" id="PTHR33531">
    <property type="entry name" value="RUBRERYTHRIN SUBFAMILY"/>
    <property type="match status" value="1"/>
</dbReference>
<evidence type="ECO:0000313" key="4">
    <source>
        <dbReference type="Proteomes" id="UP001245683"/>
    </source>
</evidence>
<dbReference type="Pfam" id="PF05763">
    <property type="entry name" value="DUF835"/>
    <property type="match status" value="1"/>
</dbReference>
<dbReference type="InterPro" id="IPR009078">
    <property type="entry name" value="Ferritin-like_SF"/>
</dbReference>
<dbReference type="InterPro" id="IPR008553">
    <property type="entry name" value="DUF835"/>
</dbReference>
<dbReference type="AlphaFoldDB" id="A0AAE4T2Y9"/>
<dbReference type="InterPro" id="IPR003251">
    <property type="entry name" value="Rr_diiron-bd_dom"/>
</dbReference>
<organism evidence="3 4">
    <name type="scientific">Thermococcus waiotapuensis</name>
    <dbReference type="NCBI Taxonomy" id="90909"/>
    <lineage>
        <taxon>Archaea</taxon>
        <taxon>Methanobacteriati</taxon>
        <taxon>Methanobacteriota</taxon>
        <taxon>Thermococci</taxon>
        <taxon>Thermococcales</taxon>
        <taxon>Thermococcaceae</taxon>
        <taxon>Thermococcus</taxon>
    </lineage>
</organism>
<evidence type="ECO:0000259" key="2">
    <source>
        <dbReference type="Pfam" id="PF05763"/>
    </source>
</evidence>
<reference evidence="3 4" key="1">
    <citation type="submission" date="2023-08" db="EMBL/GenBank/DDBJ databases">
        <title>Draft genome sequence of Thermococcus waiotapuensis WT1T, a thermophilic sulphur-dependent archaeon from order Thermococcales.</title>
        <authorList>
            <person name="Manners S.H."/>
            <person name="Carere C.R."/>
            <person name="Dhami M.K."/>
            <person name="Dobson R.C.J."/>
            <person name="Stott M.B."/>
        </authorList>
    </citation>
    <scope>NUCLEOTIDE SEQUENCE [LARGE SCALE GENOMIC DNA]</scope>
    <source>
        <strain evidence="3 4">WT1</strain>
    </source>
</reference>
<dbReference type="Gene3D" id="1.20.1260.10">
    <property type="match status" value="1"/>
</dbReference>
<name>A0AAE4T2Y9_9EURY</name>
<comment type="caution">
    <text evidence="3">The sequence shown here is derived from an EMBL/GenBank/DDBJ whole genome shotgun (WGS) entry which is preliminary data.</text>
</comment>
<keyword evidence="4" id="KW-1185">Reference proteome</keyword>
<dbReference type="EMBL" id="JAVDZE010000001">
    <property type="protein sequence ID" value="MDV3103298.1"/>
    <property type="molecule type" value="Genomic_DNA"/>
</dbReference>
<dbReference type="RefSeq" id="WP_315339846.1">
    <property type="nucleotide sequence ID" value="NZ_JAVDZE010000001.1"/>
</dbReference>
<dbReference type="Proteomes" id="UP001245683">
    <property type="component" value="Unassembled WGS sequence"/>
</dbReference>
<dbReference type="CDD" id="cd01045">
    <property type="entry name" value="Ferritin_like_AB"/>
    <property type="match status" value="1"/>
</dbReference>
<feature type="domain" description="DUF835" evidence="2">
    <location>
        <begin position="188"/>
        <end position="316"/>
    </location>
</feature>
<dbReference type="SUPFAM" id="SSF47240">
    <property type="entry name" value="Ferritin-like"/>
    <property type="match status" value="1"/>
</dbReference>